<dbReference type="AlphaFoldDB" id="A0A3A1U0U9"/>
<evidence type="ECO:0000313" key="2">
    <source>
        <dbReference type="EMBL" id="RIX28076.1"/>
    </source>
</evidence>
<keyword evidence="3" id="KW-1185">Reference proteome</keyword>
<dbReference type="Proteomes" id="UP000265742">
    <property type="component" value="Unassembled WGS sequence"/>
</dbReference>
<dbReference type="InterPro" id="IPR021443">
    <property type="entry name" value="DUF3093"/>
</dbReference>
<organism evidence="2 3">
    <name type="scientific">Amnibacterium setariae</name>
    <dbReference type="NCBI Taxonomy" id="2306585"/>
    <lineage>
        <taxon>Bacteria</taxon>
        <taxon>Bacillati</taxon>
        <taxon>Actinomycetota</taxon>
        <taxon>Actinomycetes</taxon>
        <taxon>Micrococcales</taxon>
        <taxon>Microbacteriaceae</taxon>
        <taxon>Amnibacterium</taxon>
    </lineage>
</organism>
<evidence type="ECO:0000256" key="1">
    <source>
        <dbReference type="SAM" id="Phobius"/>
    </source>
</evidence>
<keyword evidence="1" id="KW-0812">Transmembrane</keyword>
<dbReference type="RefSeq" id="WP_119482386.1">
    <property type="nucleotide sequence ID" value="NZ_QXTG01000002.1"/>
</dbReference>
<dbReference type="Pfam" id="PF11292">
    <property type="entry name" value="DUF3093"/>
    <property type="match status" value="1"/>
</dbReference>
<name>A0A3A1U0U9_9MICO</name>
<accession>A0A3A1U0U9</accession>
<dbReference type="EMBL" id="QXTG01000002">
    <property type="protein sequence ID" value="RIX28076.1"/>
    <property type="molecule type" value="Genomic_DNA"/>
</dbReference>
<reference evidence="3" key="1">
    <citation type="submission" date="2018-09" db="EMBL/GenBank/DDBJ databases">
        <authorList>
            <person name="Kim I."/>
        </authorList>
    </citation>
    <scope>NUCLEOTIDE SEQUENCE [LARGE SCALE GENOMIC DNA]</scope>
    <source>
        <strain evidence="3">DD4a</strain>
    </source>
</reference>
<gene>
    <name evidence="2" type="ORF">D1781_11355</name>
</gene>
<proteinExistence type="predicted"/>
<keyword evidence="1" id="KW-0472">Membrane</keyword>
<sequence length="150" mass="16063">MQRFRERLVPGPGTLIAVLLLVPAIFVVLLPLSPTIGIIAAIVLTAAVELLLVVLSPVVAVQDGMLHAGAARIPVGLTGETALYRRADATQARGPGLDARAFTLFRGWVDPVVRVDVEDPDDPVPYWLISTRRPEELRAALAAERGARTS</sequence>
<dbReference type="OrthoDB" id="3217020at2"/>
<feature type="transmembrane region" description="Helical" evidence="1">
    <location>
        <begin position="38"/>
        <end position="61"/>
    </location>
</feature>
<feature type="transmembrane region" description="Helical" evidence="1">
    <location>
        <begin position="12"/>
        <end position="32"/>
    </location>
</feature>
<evidence type="ECO:0000313" key="3">
    <source>
        <dbReference type="Proteomes" id="UP000265742"/>
    </source>
</evidence>
<keyword evidence="1" id="KW-1133">Transmembrane helix</keyword>
<comment type="caution">
    <text evidence="2">The sequence shown here is derived from an EMBL/GenBank/DDBJ whole genome shotgun (WGS) entry which is preliminary data.</text>
</comment>
<protein>
    <submittedName>
        <fullName evidence="2">DUF3093 domain-containing protein</fullName>
    </submittedName>
</protein>